<evidence type="ECO:0000259" key="1">
    <source>
        <dbReference type="Pfam" id="PF17836"/>
    </source>
</evidence>
<accession>A0ABS4JQS3</accession>
<dbReference type="NCBIfam" id="TIGR03570">
    <property type="entry name" value="NeuD_NnaD"/>
    <property type="match status" value="1"/>
</dbReference>
<dbReference type="PANTHER" id="PTHR43300">
    <property type="entry name" value="ACETYLTRANSFERASE"/>
    <property type="match status" value="1"/>
</dbReference>
<gene>
    <name evidence="2" type="ORF">J2Z79_001278</name>
</gene>
<dbReference type="InterPro" id="IPR050179">
    <property type="entry name" value="Trans_hexapeptide_repeat"/>
</dbReference>
<evidence type="ECO:0000313" key="3">
    <source>
        <dbReference type="Proteomes" id="UP001519289"/>
    </source>
</evidence>
<dbReference type="SUPFAM" id="SSF51161">
    <property type="entry name" value="Trimeric LpxA-like enzymes"/>
    <property type="match status" value="1"/>
</dbReference>
<dbReference type="Gene3D" id="2.160.10.10">
    <property type="entry name" value="Hexapeptide repeat proteins"/>
    <property type="match status" value="1"/>
</dbReference>
<dbReference type="InterPro" id="IPR020019">
    <property type="entry name" value="AcTrfase_PglD-like"/>
</dbReference>
<sequence length="218" mass="22479">MQDLVIFGAGGHARELHQLVEDVNRCEPTWNFLGFLDGNPALHGTHVHGFPVLGDLGWLQGRPEVALVIGVGNPGARKRIAEEASAMGHRDFATLIHPSAQVGTRVSVGAGTVICAGVVVTTDVQIGRFVILNVGSTVSHDSVLEDYATLAPGTHIPGSVRVCEGADLGTAMTVLPGRTIGPWAVVGAGAVVTEDVPAAVTVAGVPARILSGRSTPRP</sequence>
<dbReference type="Pfam" id="PF17836">
    <property type="entry name" value="PglD_N"/>
    <property type="match status" value="1"/>
</dbReference>
<dbReference type="CDD" id="cd03360">
    <property type="entry name" value="LbH_AT_putative"/>
    <property type="match status" value="1"/>
</dbReference>
<dbReference type="InterPro" id="IPR011004">
    <property type="entry name" value="Trimer_LpxA-like_sf"/>
</dbReference>
<dbReference type="Proteomes" id="UP001519289">
    <property type="component" value="Unassembled WGS sequence"/>
</dbReference>
<dbReference type="EMBL" id="JAGGLG010000008">
    <property type="protein sequence ID" value="MBP2017892.1"/>
    <property type="molecule type" value="Genomic_DNA"/>
</dbReference>
<reference evidence="2 3" key="1">
    <citation type="submission" date="2021-03" db="EMBL/GenBank/DDBJ databases">
        <title>Genomic Encyclopedia of Type Strains, Phase IV (KMG-IV): sequencing the most valuable type-strain genomes for metagenomic binning, comparative biology and taxonomic classification.</title>
        <authorList>
            <person name="Goeker M."/>
        </authorList>
    </citation>
    <scope>NUCLEOTIDE SEQUENCE [LARGE SCALE GENOMIC DNA]</scope>
    <source>
        <strain evidence="2 3">DSM 27138</strain>
    </source>
</reference>
<proteinExistence type="predicted"/>
<name>A0ABS4JQS3_9FIRM</name>
<dbReference type="InterPro" id="IPR041561">
    <property type="entry name" value="PglD_N"/>
</dbReference>
<comment type="caution">
    <text evidence="2">The sequence shown here is derived from an EMBL/GenBank/DDBJ whole genome shotgun (WGS) entry which is preliminary data.</text>
</comment>
<dbReference type="RefSeq" id="WP_209466035.1">
    <property type="nucleotide sequence ID" value="NZ_JAGGLG010000008.1"/>
</dbReference>
<dbReference type="PANTHER" id="PTHR43300:SF7">
    <property type="entry name" value="UDP-N-ACETYLBACILLOSAMINE N-ACETYLTRANSFERASE"/>
    <property type="match status" value="1"/>
</dbReference>
<protein>
    <submittedName>
        <fullName evidence="2">Sugar O-acyltransferase (Sialic acid O-acetyltransferase NeuD family)</fullName>
    </submittedName>
</protein>
<evidence type="ECO:0000313" key="2">
    <source>
        <dbReference type="EMBL" id="MBP2017892.1"/>
    </source>
</evidence>
<organism evidence="2 3">
    <name type="scientific">Symbiobacterium terraclitae</name>
    <dbReference type="NCBI Taxonomy" id="557451"/>
    <lineage>
        <taxon>Bacteria</taxon>
        <taxon>Bacillati</taxon>
        <taxon>Bacillota</taxon>
        <taxon>Clostridia</taxon>
        <taxon>Eubacteriales</taxon>
        <taxon>Symbiobacteriaceae</taxon>
        <taxon>Symbiobacterium</taxon>
    </lineage>
</organism>
<feature type="domain" description="PglD N-terminal" evidence="1">
    <location>
        <begin position="3"/>
        <end position="83"/>
    </location>
</feature>
<keyword evidence="3" id="KW-1185">Reference proteome</keyword>
<dbReference type="Gene3D" id="3.40.50.20">
    <property type="match status" value="1"/>
</dbReference>